<evidence type="ECO:0000313" key="1">
    <source>
        <dbReference type="EMBL" id="KAL1282916.1"/>
    </source>
</evidence>
<comment type="caution">
    <text evidence="1">The sequence shown here is derived from an EMBL/GenBank/DDBJ whole genome shotgun (WGS) entry which is preliminary data.</text>
</comment>
<proteinExistence type="predicted"/>
<name>A0ABR3P1H5_9TELE</name>
<evidence type="ECO:0000313" key="2">
    <source>
        <dbReference type="Proteomes" id="UP001558613"/>
    </source>
</evidence>
<dbReference type="EMBL" id="JAYMGO010000001">
    <property type="protein sequence ID" value="KAL1282916.1"/>
    <property type="molecule type" value="Genomic_DNA"/>
</dbReference>
<feature type="non-terminal residue" evidence="1">
    <location>
        <position position="50"/>
    </location>
</feature>
<protein>
    <submittedName>
        <fullName evidence="1">Uncharacterized protein</fullName>
    </submittedName>
</protein>
<accession>A0ABR3P1H5</accession>
<sequence length="50" mass="5663">MCLWCPLRCQPSTRAAWTCGSTVSCWTWTRPSTNTTTSALTPAPWWTRSN</sequence>
<gene>
    <name evidence="1" type="ORF">QQF64_001719</name>
</gene>
<organism evidence="1 2">
    <name type="scientific">Cirrhinus molitorella</name>
    <name type="common">mud carp</name>
    <dbReference type="NCBI Taxonomy" id="172907"/>
    <lineage>
        <taxon>Eukaryota</taxon>
        <taxon>Metazoa</taxon>
        <taxon>Chordata</taxon>
        <taxon>Craniata</taxon>
        <taxon>Vertebrata</taxon>
        <taxon>Euteleostomi</taxon>
        <taxon>Actinopterygii</taxon>
        <taxon>Neopterygii</taxon>
        <taxon>Teleostei</taxon>
        <taxon>Ostariophysi</taxon>
        <taxon>Cypriniformes</taxon>
        <taxon>Cyprinidae</taxon>
        <taxon>Labeoninae</taxon>
        <taxon>Labeonini</taxon>
        <taxon>Cirrhinus</taxon>
    </lineage>
</organism>
<reference evidence="1 2" key="1">
    <citation type="submission" date="2023-09" db="EMBL/GenBank/DDBJ databases">
        <authorList>
            <person name="Wang M."/>
        </authorList>
    </citation>
    <scope>NUCLEOTIDE SEQUENCE [LARGE SCALE GENOMIC DNA]</scope>
    <source>
        <strain evidence="1">GT-2023</strain>
        <tissue evidence="1">Liver</tissue>
    </source>
</reference>
<dbReference type="Proteomes" id="UP001558613">
    <property type="component" value="Unassembled WGS sequence"/>
</dbReference>
<keyword evidence="2" id="KW-1185">Reference proteome</keyword>